<dbReference type="KEGG" id="mpro:BJP34_19395"/>
<feature type="domain" description="BON" evidence="2">
    <location>
        <begin position="44"/>
        <end position="113"/>
    </location>
</feature>
<evidence type="ECO:0000313" key="3">
    <source>
        <dbReference type="EMBL" id="AOX01313.1"/>
    </source>
</evidence>
<gene>
    <name evidence="3" type="ORF">BJP34_19395</name>
</gene>
<dbReference type="AlphaFoldDB" id="A0A1D8TUV0"/>
<dbReference type="Proteomes" id="UP000177870">
    <property type="component" value="Chromosome"/>
</dbReference>
<sequence length="113" mass="12060">MGWLKRMFGLESPEEAAAASTPSEDAPAGDDIAPERVGLNGEYDQSGLAKRVVWAFDQDDELDDEERLWVAQTGGKVVLKGEVASQEVLDKMVSVASGVDGCTEVDTDQVSVS</sequence>
<proteinExistence type="predicted"/>
<dbReference type="EMBL" id="CP017599">
    <property type="protein sequence ID" value="AOX01313.1"/>
    <property type="molecule type" value="Genomic_DNA"/>
</dbReference>
<dbReference type="STRING" id="1458985.BJP34_19395"/>
<dbReference type="Pfam" id="PF04972">
    <property type="entry name" value="BON"/>
    <property type="match status" value="1"/>
</dbReference>
<evidence type="ECO:0000256" key="1">
    <source>
        <dbReference type="SAM" id="MobiDB-lite"/>
    </source>
</evidence>
<organism evidence="3 4">
    <name type="scientific">Moorena producens PAL-8-15-08-1</name>
    <dbReference type="NCBI Taxonomy" id="1458985"/>
    <lineage>
        <taxon>Bacteria</taxon>
        <taxon>Bacillati</taxon>
        <taxon>Cyanobacteriota</taxon>
        <taxon>Cyanophyceae</taxon>
        <taxon>Coleofasciculales</taxon>
        <taxon>Coleofasciculaceae</taxon>
        <taxon>Moorena</taxon>
    </lineage>
</organism>
<evidence type="ECO:0000259" key="2">
    <source>
        <dbReference type="PROSITE" id="PS50914"/>
    </source>
</evidence>
<protein>
    <submittedName>
        <fullName evidence="3">Phospholipid-binding protein</fullName>
    </submittedName>
</protein>
<dbReference type="PROSITE" id="PS50914">
    <property type="entry name" value="BON"/>
    <property type="match status" value="1"/>
</dbReference>
<dbReference type="RefSeq" id="WP_070393756.1">
    <property type="nucleotide sequence ID" value="NZ_CP017599.1"/>
</dbReference>
<feature type="region of interest" description="Disordered" evidence="1">
    <location>
        <begin position="1"/>
        <end position="36"/>
    </location>
</feature>
<dbReference type="OrthoDB" id="425457at2"/>
<accession>A0A1D8TUV0</accession>
<reference evidence="4" key="1">
    <citation type="submission" date="2016-10" db="EMBL/GenBank/DDBJ databases">
        <title>Comparative genomics uncovers the prolific and rare metabolic potential of the cyanobacterial genus Moorea.</title>
        <authorList>
            <person name="Leao T."/>
            <person name="Castelao G."/>
            <person name="Korobeynikov A."/>
            <person name="Monroe E.A."/>
            <person name="Podell S."/>
            <person name="Glukhov E."/>
            <person name="Allen E."/>
            <person name="Gerwick W.H."/>
            <person name="Gerwick L."/>
        </authorList>
    </citation>
    <scope>NUCLEOTIDE SEQUENCE [LARGE SCALE GENOMIC DNA]</scope>
    <source>
        <strain evidence="4">PAL-8-15-08-1</strain>
    </source>
</reference>
<dbReference type="InterPro" id="IPR007055">
    <property type="entry name" value="BON_dom"/>
</dbReference>
<evidence type="ECO:0000313" key="4">
    <source>
        <dbReference type="Proteomes" id="UP000177870"/>
    </source>
</evidence>
<feature type="compositionally biased region" description="Low complexity" evidence="1">
    <location>
        <begin position="15"/>
        <end position="26"/>
    </location>
</feature>
<name>A0A1D8TUV0_9CYAN</name>